<keyword evidence="1" id="KW-0732">Signal</keyword>
<dbReference type="Proteomes" id="UP001341281">
    <property type="component" value="Chromosome 03"/>
</dbReference>
<feature type="chain" id="PRO_5042854820" description="SCP domain-containing protein" evidence="1">
    <location>
        <begin position="29"/>
        <end position="92"/>
    </location>
</feature>
<accession>A0AAQ3WHM5</accession>
<dbReference type="SUPFAM" id="SSF55797">
    <property type="entry name" value="PR-1-like"/>
    <property type="match status" value="1"/>
</dbReference>
<dbReference type="Pfam" id="PF00188">
    <property type="entry name" value="CAP"/>
    <property type="match status" value="1"/>
</dbReference>
<reference evidence="3 4" key="1">
    <citation type="submission" date="2024-02" db="EMBL/GenBank/DDBJ databases">
        <title>High-quality chromosome-scale genome assembly of Pensacola bahiagrass (Paspalum notatum Flugge var. saurae).</title>
        <authorList>
            <person name="Vega J.M."/>
            <person name="Podio M."/>
            <person name="Orjuela J."/>
            <person name="Siena L.A."/>
            <person name="Pessino S.C."/>
            <person name="Combes M.C."/>
            <person name="Mariac C."/>
            <person name="Albertini E."/>
            <person name="Pupilli F."/>
            <person name="Ortiz J.P.A."/>
            <person name="Leblanc O."/>
        </authorList>
    </citation>
    <scope>NUCLEOTIDE SEQUENCE [LARGE SCALE GENOMIC DNA]</scope>
    <source>
        <strain evidence="3">R1</strain>
        <tissue evidence="3">Leaf</tissue>
    </source>
</reference>
<evidence type="ECO:0000259" key="2">
    <source>
        <dbReference type="Pfam" id="PF00188"/>
    </source>
</evidence>
<dbReference type="InterPro" id="IPR014044">
    <property type="entry name" value="CAP_dom"/>
</dbReference>
<organism evidence="3 4">
    <name type="scientific">Paspalum notatum var. saurae</name>
    <dbReference type="NCBI Taxonomy" id="547442"/>
    <lineage>
        <taxon>Eukaryota</taxon>
        <taxon>Viridiplantae</taxon>
        <taxon>Streptophyta</taxon>
        <taxon>Embryophyta</taxon>
        <taxon>Tracheophyta</taxon>
        <taxon>Spermatophyta</taxon>
        <taxon>Magnoliopsida</taxon>
        <taxon>Liliopsida</taxon>
        <taxon>Poales</taxon>
        <taxon>Poaceae</taxon>
        <taxon>PACMAD clade</taxon>
        <taxon>Panicoideae</taxon>
        <taxon>Andropogonodae</taxon>
        <taxon>Paspaleae</taxon>
        <taxon>Paspalinae</taxon>
        <taxon>Paspalum</taxon>
    </lineage>
</organism>
<dbReference type="AlphaFoldDB" id="A0AAQ3WHM5"/>
<sequence>MAYSLKLASLALAFVSIAVAAMAPPCAAQNSLQDYVDLHNAARAEVGVGDVSWDDTVAAYAESYAAERQGDCALQHSGGGPNHYGENLVDGT</sequence>
<protein>
    <recommendedName>
        <fullName evidence="2">SCP domain-containing protein</fullName>
    </recommendedName>
</protein>
<dbReference type="EMBL" id="CP144747">
    <property type="protein sequence ID" value="WVZ61768.1"/>
    <property type="molecule type" value="Genomic_DNA"/>
</dbReference>
<keyword evidence="4" id="KW-1185">Reference proteome</keyword>
<evidence type="ECO:0000313" key="3">
    <source>
        <dbReference type="EMBL" id="WVZ61768.1"/>
    </source>
</evidence>
<dbReference type="InterPro" id="IPR035940">
    <property type="entry name" value="CAP_sf"/>
</dbReference>
<dbReference type="Gene3D" id="3.40.33.10">
    <property type="entry name" value="CAP"/>
    <property type="match status" value="1"/>
</dbReference>
<evidence type="ECO:0000313" key="4">
    <source>
        <dbReference type="Proteomes" id="UP001341281"/>
    </source>
</evidence>
<evidence type="ECO:0000256" key="1">
    <source>
        <dbReference type="SAM" id="SignalP"/>
    </source>
</evidence>
<feature type="domain" description="SCP" evidence="2">
    <location>
        <begin position="36"/>
        <end position="85"/>
    </location>
</feature>
<name>A0AAQ3WHM5_PASNO</name>
<feature type="signal peptide" evidence="1">
    <location>
        <begin position="1"/>
        <end position="28"/>
    </location>
</feature>
<proteinExistence type="predicted"/>
<gene>
    <name evidence="3" type="ORF">U9M48_011589</name>
</gene>